<dbReference type="EMBL" id="CP159253">
    <property type="protein sequence ID" value="XCG48115.1"/>
    <property type="molecule type" value="Genomic_DNA"/>
</dbReference>
<dbReference type="Gene3D" id="1.10.1220.10">
    <property type="entry name" value="Met repressor-like"/>
    <property type="match status" value="1"/>
</dbReference>
<dbReference type="GO" id="GO:0006355">
    <property type="term" value="P:regulation of DNA-templated transcription"/>
    <property type="evidence" value="ECO:0007669"/>
    <property type="project" value="InterPro"/>
</dbReference>
<feature type="domain" description="Ribbon-helix-helix protein CopG" evidence="1">
    <location>
        <begin position="1"/>
        <end position="40"/>
    </location>
</feature>
<dbReference type="RefSeq" id="WP_353644349.1">
    <property type="nucleotide sequence ID" value="NZ_CP159253.1"/>
</dbReference>
<protein>
    <submittedName>
        <fullName evidence="2">Ribbon-helix-helix protein, CopG family</fullName>
    </submittedName>
</protein>
<dbReference type="InterPro" id="IPR010985">
    <property type="entry name" value="Ribbon_hlx_hlx"/>
</dbReference>
<dbReference type="AlphaFoldDB" id="A0AAU8CMK8"/>
<name>A0AAU8CMK8_9HYPH</name>
<dbReference type="InterPro" id="IPR013321">
    <property type="entry name" value="Arc_rbn_hlx_hlx"/>
</dbReference>
<proteinExistence type="predicted"/>
<dbReference type="Pfam" id="PF01402">
    <property type="entry name" value="RHH_1"/>
    <property type="match status" value="1"/>
</dbReference>
<gene>
    <name evidence="2" type="ORF">ABVK50_23170</name>
</gene>
<reference evidence="2" key="1">
    <citation type="submission" date="2024-06" db="EMBL/GenBank/DDBJ databases">
        <title>Mesorhizobium karijinii sp. nov., a symbiont of the iconic Swainsona formosa from arid Australia.</title>
        <authorList>
            <person name="Hill Y.J."/>
            <person name="Watkin E.L.J."/>
            <person name="O'Hara G.W."/>
            <person name="Terpolilli J."/>
            <person name="Tye M.L."/>
            <person name="Kohlmeier M.G."/>
        </authorList>
    </citation>
    <scope>NUCLEOTIDE SEQUENCE</scope>
    <source>
        <strain evidence="2">WSM2240</strain>
    </source>
</reference>
<accession>A0AAU8CMK8</accession>
<dbReference type="InterPro" id="IPR002145">
    <property type="entry name" value="CopG"/>
</dbReference>
<evidence type="ECO:0000259" key="1">
    <source>
        <dbReference type="Pfam" id="PF01402"/>
    </source>
</evidence>
<organism evidence="2">
    <name type="scientific">Mesorhizobium sp. WSM2240</name>
    <dbReference type="NCBI Taxonomy" id="3228851"/>
    <lineage>
        <taxon>Bacteria</taxon>
        <taxon>Pseudomonadati</taxon>
        <taxon>Pseudomonadota</taxon>
        <taxon>Alphaproteobacteria</taxon>
        <taxon>Hyphomicrobiales</taxon>
        <taxon>Phyllobacteriaceae</taxon>
        <taxon>Mesorhizobium</taxon>
    </lineage>
</organism>
<sequence>MRILVDIDEPLLRRLDRLARRERRSRAAMVREAIAEYLDRRAPHVLDNAFGLWGERKTDGFVYQEKARSEW</sequence>
<dbReference type="SUPFAM" id="SSF47598">
    <property type="entry name" value="Ribbon-helix-helix"/>
    <property type="match status" value="1"/>
</dbReference>
<evidence type="ECO:0000313" key="2">
    <source>
        <dbReference type="EMBL" id="XCG48115.1"/>
    </source>
</evidence>